<name>A0ABW4N547_9CAUL</name>
<dbReference type="EMBL" id="JBHUEY010000001">
    <property type="protein sequence ID" value="MFD1784375.1"/>
    <property type="molecule type" value="Genomic_DNA"/>
</dbReference>
<accession>A0ABW4N547</accession>
<evidence type="ECO:0000313" key="2">
    <source>
        <dbReference type="EMBL" id="MFD1784375.1"/>
    </source>
</evidence>
<evidence type="ECO:0000256" key="1">
    <source>
        <dbReference type="SAM" id="Phobius"/>
    </source>
</evidence>
<proteinExistence type="predicted"/>
<keyword evidence="1" id="KW-1133">Transmembrane helix</keyword>
<gene>
    <name evidence="2" type="ORF">ACFSC0_13290</name>
</gene>
<dbReference type="Proteomes" id="UP001597237">
    <property type="component" value="Unassembled WGS sequence"/>
</dbReference>
<dbReference type="RefSeq" id="WP_377283677.1">
    <property type="nucleotide sequence ID" value="NZ_JBHRSI010000009.1"/>
</dbReference>
<evidence type="ECO:0000313" key="3">
    <source>
        <dbReference type="Proteomes" id="UP001597237"/>
    </source>
</evidence>
<feature type="transmembrane region" description="Helical" evidence="1">
    <location>
        <begin position="6"/>
        <end position="25"/>
    </location>
</feature>
<sequence length="59" mass="6080">MSLETIYLAGVVLAFVSLAGTLFTVKMWSDGAPSTSAAKAEVIPAKRPEVPANDVSEAA</sequence>
<keyword evidence="1" id="KW-0472">Membrane</keyword>
<keyword evidence="1" id="KW-0812">Transmembrane</keyword>
<protein>
    <submittedName>
        <fullName evidence="2">Uncharacterized protein</fullName>
    </submittedName>
</protein>
<comment type="caution">
    <text evidence="2">The sequence shown here is derived from an EMBL/GenBank/DDBJ whole genome shotgun (WGS) entry which is preliminary data.</text>
</comment>
<keyword evidence="3" id="KW-1185">Reference proteome</keyword>
<reference evidence="3" key="1">
    <citation type="journal article" date="2019" name="Int. J. Syst. Evol. Microbiol.">
        <title>The Global Catalogue of Microorganisms (GCM) 10K type strain sequencing project: providing services to taxonomists for standard genome sequencing and annotation.</title>
        <authorList>
            <consortium name="The Broad Institute Genomics Platform"/>
            <consortium name="The Broad Institute Genome Sequencing Center for Infectious Disease"/>
            <person name="Wu L."/>
            <person name="Ma J."/>
        </authorList>
    </citation>
    <scope>NUCLEOTIDE SEQUENCE [LARGE SCALE GENOMIC DNA]</scope>
    <source>
        <strain evidence="3">DFY28</strain>
    </source>
</reference>
<organism evidence="2 3">
    <name type="scientific">Phenylobacterium terrae</name>
    <dbReference type="NCBI Taxonomy" id="2665495"/>
    <lineage>
        <taxon>Bacteria</taxon>
        <taxon>Pseudomonadati</taxon>
        <taxon>Pseudomonadota</taxon>
        <taxon>Alphaproteobacteria</taxon>
        <taxon>Caulobacterales</taxon>
        <taxon>Caulobacteraceae</taxon>
        <taxon>Phenylobacterium</taxon>
    </lineage>
</organism>